<organism evidence="1">
    <name type="scientific">mine drainage metagenome</name>
    <dbReference type="NCBI Taxonomy" id="410659"/>
    <lineage>
        <taxon>unclassified sequences</taxon>
        <taxon>metagenomes</taxon>
        <taxon>ecological metagenomes</taxon>
    </lineage>
</organism>
<proteinExistence type="predicted"/>
<gene>
    <name evidence="1" type="ORF">GALL_474380</name>
</gene>
<dbReference type="AlphaFoldDB" id="A0A1J5Q0C4"/>
<accession>A0A1J5Q0C4</accession>
<evidence type="ECO:0000313" key="1">
    <source>
        <dbReference type="EMBL" id="OIQ70947.1"/>
    </source>
</evidence>
<reference evidence="1" key="1">
    <citation type="submission" date="2016-10" db="EMBL/GenBank/DDBJ databases">
        <title>Sequence of Gallionella enrichment culture.</title>
        <authorList>
            <person name="Poehlein A."/>
            <person name="Muehling M."/>
            <person name="Daniel R."/>
        </authorList>
    </citation>
    <scope>NUCLEOTIDE SEQUENCE</scope>
</reference>
<protein>
    <submittedName>
        <fullName evidence="1">Uncharacterized protein</fullName>
    </submittedName>
</protein>
<sequence length="137" mass="14235">MPFSATAEGRVSAGTCSVTEACHAGPNSAMPLPTTKQNASRVSGVTRPSQASTVRAVAPASAIDSETRATMRRSYISATAPAGIEISMTGNISAVCTSATLSADDVIWVMAQAAPTAWINRPRLESRLASQIRRNVT</sequence>
<comment type="caution">
    <text evidence="1">The sequence shown here is derived from an EMBL/GenBank/DDBJ whole genome shotgun (WGS) entry which is preliminary data.</text>
</comment>
<name>A0A1J5Q0C4_9ZZZZ</name>
<dbReference type="EMBL" id="MLJW01003948">
    <property type="protein sequence ID" value="OIQ70947.1"/>
    <property type="molecule type" value="Genomic_DNA"/>
</dbReference>